<keyword evidence="3 5" id="KW-0378">Hydrolase</keyword>
<name>A0A5D3F9R1_9ACTN</name>
<protein>
    <submittedName>
        <fullName evidence="5">Epoxide hydrolase</fullName>
    </submittedName>
</protein>
<dbReference type="Pfam" id="PF06441">
    <property type="entry name" value="EHN"/>
    <property type="match status" value="1"/>
</dbReference>
<dbReference type="InterPro" id="IPR016292">
    <property type="entry name" value="Epoxide_hydrolase"/>
</dbReference>
<keyword evidence="6" id="KW-1185">Reference proteome</keyword>
<sequence length="397" mass="43561">MSRAVRVAPFTIDVPQAVLDDLRRRLDRARPADEVEDAGWDYGTSGRYLSELVDHWRTRFDWRAAEKRLNAHANLRADVDGLGVHVVAERGTGPDPLPIVLIHGWPSGYLEMTRLIPLLADPAAHGADPADAFDVIVPSLPGFGFSDPPAERGFGYARMAETLSRVVADGLGHRRYGLHVTGLGAYVGGRMAFADPEAVVGLHTHDPVLLPPVSFDPPFRPASAAEARFLERSRAWGAAEGAYGVLHRTKPSSLAHALNDSPMGLLSWLLDKHRTWSDCGGDLERRYAKDDLVTSATLYWATGSIGSSIRVYYERVHADPPIAPGSRLPVPTGVAMPPELPGSPPRQAPREMVERTHDVRHWAELPAGGHFASWEEPEAVAASIRAFFRPLRRPRPR</sequence>
<dbReference type="SUPFAM" id="SSF53474">
    <property type="entry name" value="alpha/beta-Hydrolases"/>
    <property type="match status" value="1"/>
</dbReference>
<evidence type="ECO:0000256" key="1">
    <source>
        <dbReference type="ARBA" id="ARBA00010088"/>
    </source>
</evidence>
<dbReference type="GO" id="GO:0097176">
    <property type="term" value="P:epoxide metabolic process"/>
    <property type="evidence" value="ECO:0007669"/>
    <property type="project" value="TreeGrafter"/>
</dbReference>
<organism evidence="5 6">
    <name type="scientific">Actinomadura decatromicini</name>
    <dbReference type="NCBI Taxonomy" id="2604572"/>
    <lineage>
        <taxon>Bacteria</taxon>
        <taxon>Bacillati</taxon>
        <taxon>Actinomycetota</taxon>
        <taxon>Actinomycetes</taxon>
        <taxon>Streptosporangiales</taxon>
        <taxon>Thermomonosporaceae</taxon>
        <taxon>Actinomadura</taxon>
    </lineage>
</organism>
<dbReference type="InterPro" id="IPR000639">
    <property type="entry name" value="Epox_hydrolase-like"/>
</dbReference>
<evidence type="ECO:0000256" key="3">
    <source>
        <dbReference type="ARBA" id="ARBA00022801"/>
    </source>
</evidence>
<dbReference type="InterPro" id="IPR010497">
    <property type="entry name" value="Epoxide_hydro_N"/>
</dbReference>
<dbReference type="EMBL" id="VSRQ01000008">
    <property type="protein sequence ID" value="TYK44420.1"/>
    <property type="molecule type" value="Genomic_DNA"/>
</dbReference>
<reference evidence="5 6" key="1">
    <citation type="submission" date="2019-08" db="EMBL/GenBank/DDBJ databases">
        <title>Actinomadura sp. nov. CYP1-5 isolated from mountain soil.</title>
        <authorList>
            <person name="Songsumanus A."/>
            <person name="Kuncharoen N."/>
            <person name="Kudo T."/>
            <person name="Yuki M."/>
            <person name="Igarashi Y."/>
            <person name="Tanasupawat S."/>
        </authorList>
    </citation>
    <scope>NUCLEOTIDE SEQUENCE [LARGE SCALE GENOMIC DNA]</scope>
    <source>
        <strain evidence="5 6">CYP1-5</strain>
    </source>
</reference>
<dbReference type="RefSeq" id="WP_148766487.1">
    <property type="nucleotide sequence ID" value="NZ_VSRQ01000008.1"/>
</dbReference>
<dbReference type="Proteomes" id="UP000323505">
    <property type="component" value="Unassembled WGS sequence"/>
</dbReference>
<dbReference type="PRINTS" id="PR00412">
    <property type="entry name" value="EPOXHYDRLASE"/>
</dbReference>
<feature type="domain" description="Epoxide hydrolase N-terminal" evidence="4">
    <location>
        <begin position="8"/>
        <end position="112"/>
    </location>
</feature>
<dbReference type="GO" id="GO:0004301">
    <property type="term" value="F:epoxide hydrolase activity"/>
    <property type="evidence" value="ECO:0007669"/>
    <property type="project" value="TreeGrafter"/>
</dbReference>
<dbReference type="PANTHER" id="PTHR21661:SF35">
    <property type="entry name" value="EPOXIDE HYDROLASE"/>
    <property type="match status" value="1"/>
</dbReference>
<keyword evidence="2" id="KW-0058">Aromatic hydrocarbons catabolism</keyword>
<dbReference type="InterPro" id="IPR029058">
    <property type="entry name" value="AB_hydrolase_fold"/>
</dbReference>
<evidence type="ECO:0000313" key="6">
    <source>
        <dbReference type="Proteomes" id="UP000323505"/>
    </source>
</evidence>
<comment type="caution">
    <text evidence="5">The sequence shown here is derived from an EMBL/GenBank/DDBJ whole genome shotgun (WGS) entry which is preliminary data.</text>
</comment>
<dbReference type="PANTHER" id="PTHR21661">
    <property type="entry name" value="EPOXIDE HYDROLASE 1-RELATED"/>
    <property type="match status" value="1"/>
</dbReference>
<dbReference type="PIRSF" id="PIRSF001112">
    <property type="entry name" value="Epoxide_hydrolase"/>
    <property type="match status" value="1"/>
</dbReference>
<evidence type="ECO:0000313" key="5">
    <source>
        <dbReference type="EMBL" id="TYK44420.1"/>
    </source>
</evidence>
<dbReference type="AlphaFoldDB" id="A0A5D3F9R1"/>
<dbReference type="Gene3D" id="3.40.50.1820">
    <property type="entry name" value="alpha/beta hydrolase"/>
    <property type="match status" value="1"/>
</dbReference>
<evidence type="ECO:0000256" key="2">
    <source>
        <dbReference type="ARBA" id="ARBA00022797"/>
    </source>
</evidence>
<proteinExistence type="inferred from homology"/>
<evidence type="ECO:0000259" key="4">
    <source>
        <dbReference type="Pfam" id="PF06441"/>
    </source>
</evidence>
<accession>A0A5D3F9R1</accession>
<comment type="similarity">
    <text evidence="1">Belongs to the peptidase S33 family.</text>
</comment>
<gene>
    <name evidence="5" type="ORF">FXF68_33645</name>
</gene>